<dbReference type="GeneID" id="111280256"/>
<name>A0A6P5X4B1_DURZI</name>
<dbReference type="SUPFAM" id="SSF55008">
    <property type="entry name" value="HMA, heavy metal-associated domain"/>
    <property type="match status" value="1"/>
</dbReference>
<dbReference type="PANTHER" id="PTHR47005:SF5">
    <property type="entry name" value="HEAVY METAL TRANSPORT_DETOXIFICATION SUPERFAMILY PROTEIN"/>
    <property type="match status" value="1"/>
</dbReference>
<gene>
    <name evidence="3" type="primary">LOC111280256</name>
</gene>
<dbReference type="GO" id="GO:0046872">
    <property type="term" value="F:metal ion binding"/>
    <property type="evidence" value="ECO:0007669"/>
    <property type="project" value="InterPro"/>
</dbReference>
<dbReference type="Gene3D" id="3.30.70.100">
    <property type="match status" value="1"/>
</dbReference>
<evidence type="ECO:0000313" key="2">
    <source>
        <dbReference type="Proteomes" id="UP000515121"/>
    </source>
</evidence>
<dbReference type="RefSeq" id="XP_022723204.1">
    <property type="nucleotide sequence ID" value="XM_022867469.1"/>
</dbReference>
<dbReference type="AlphaFoldDB" id="A0A6P5X4B1"/>
<organism evidence="2 3">
    <name type="scientific">Durio zibethinus</name>
    <name type="common">Durian</name>
    <dbReference type="NCBI Taxonomy" id="66656"/>
    <lineage>
        <taxon>Eukaryota</taxon>
        <taxon>Viridiplantae</taxon>
        <taxon>Streptophyta</taxon>
        <taxon>Embryophyta</taxon>
        <taxon>Tracheophyta</taxon>
        <taxon>Spermatophyta</taxon>
        <taxon>Magnoliopsida</taxon>
        <taxon>eudicotyledons</taxon>
        <taxon>Gunneridae</taxon>
        <taxon>Pentapetalae</taxon>
        <taxon>rosids</taxon>
        <taxon>malvids</taxon>
        <taxon>Malvales</taxon>
        <taxon>Malvaceae</taxon>
        <taxon>Helicteroideae</taxon>
        <taxon>Durio</taxon>
    </lineage>
</organism>
<keyword evidence="2" id="KW-1185">Reference proteome</keyword>
<sequence length="244" mass="26951">MNRDDQTNSRCQKGECLDPGVASDLGFEVLAMAEKVSNHISFLYSFFHSSAHSSMSEPESCISLSLVTTMVLKVDLQCRRCYKMVKKILCKFPQIRDQTYDEKANTVTIKVVCCSPEKIRDQIRCKGCRSIKSIEIKPPPPPPPTPKPSPPPTPKPSPPPSRPPTPPPPGFCCTDCSPPLIVFPGFCCTDCYHGHGGGPCYNGGPPPRPCYESCGRPVYDSWCCPCRGYNYCFNEENQKGCSVM</sequence>
<evidence type="ECO:0000313" key="3">
    <source>
        <dbReference type="RefSeq" id="XP_022723204.1"/>
    </source>
</evidence>
<dbReference type="PANTHER" id="PTHR47005">
    <property type="entry name" value="HEAVY METAL TRANSPORT/DETOXIFICATION SUPERFAMILY PROTEIN"/>
    <property type="match status" value="1"/>
</dbReference>
<proteinExistence type="predicted"/>
<dbReference type="KEGG" id="dzi:111280256"/>
<feature type="region of interest" description="Disordered" evidence="1">
    <location>
        <begin position="134"/>
        <end position="163"/>
    </location>
</feature>
<dbReference type="Proteomes" id="UP000515121">
    <property type="component" value="Unplaced"/>
</dbReference>
<feature type="compositionally biased region" description="Pro residues" evidence="1">
    <location>
        <begin position="137"/>
        <end position="163"/>
    </location>
</feature>
<dbReference type="OrthoDB" id="785270at2759"/>
<protein>
    <submittedName>
        <fullName evidence="3">Protein PYRICULARIA ORYZAE RESISTANCE 21-like</fullName>
    </submittedName>
</protein>
<accession>A0A6P5X4B1</accession>
<reference evidence="3" key="1">
    <citation type="submission" date="2025-08" db="UniProtKB">
        <authorList>
            <consortium name="RefSeq"/>
        </authorList>
    </citation>
    <scope>IDENTIFICATION</scope>
    <source>
        <tissue evidence="3">Fruit stalk</tissue>
    </source>
</reference>
<evidence type="ECO:0000256" key="1">
    <source>
        <dbReference type="SAM" id="MobiDB-lite"/>
    </source>
</evidence>
<dbReference type="InterPro" id="IPR036163">
    <property type="entry name" value="HMA_dom_sf"/>
</dbReference>